<comment type="subcellular location">
    <subcellularLocation>
        <location evidence="16">Secreted</location>
    </subcellularLocation>
</comment>
<feature type="binding site" evidence="13">
    <location>
        <position position="217"/>
    </location>
    <ligand>
        <name>Ca(2+)</name>
        <dbReference type="ChEBI" id="CHEBI:29108"/>
        <label>2</label>
    </ligand>
</feature>
<dbReference type="Pfam" id="PF00141">
    <property type="entry name" value="peroxidase"/>
    <property type="match status" value="1"/>
</dbReference>
<dbReference type="Gramene" id="ERN02524">
    <property type="protein sequence ID" value="ERN02524"/>
    <property type="gene ID" value="AMTR_s00083p00103910"/>
</dbReference>
<feature type="binding site" evidence="13">
    <location>
        <position position="95"/>
    </location>
    <ligand>
        <name>Ca(2+)</name>
        <dbReference type="ChEBI" id="CHEBI:29108"/>
        <label>1</label>
    </ligand>
</feature>
<keyword evidence="16" id="KW-0964">Secreted</keyword>
<reference evidence="19" key="1">
    <citation type="journal article" date="2013" name="Science">
        <title>The Amborella genome and the evolution of flowering plants.</title>
        <authorList>
            <consortium name="Amborella Genome Project"/>
        </authorList>
    </citation>
    <scope>NUCLEOTIDE SEQUENCE [LARGE SCALE GENOMIC DNA]</scope>
</reference>
<keyword evidence="4 16" id="KW-0349">Heme</keyword>
<dbReference type="PANTHER" id="PTHR31388:SF164">
    <property type="entry name" value="PEROXIDASE 9"/>
    <property type="match status" value="1"/>
</dbReference>
<dbReference type="EC" id="1.11.1.7" evidence="16"/>
<dbReference type="GO" id="GO:0046872">
    <property type="term" value="F:metal ion binding"/>
    <property type="evidence" value="ECO:0007669"/>
    <property type="project" value="UniProtKB-UniRule"/>
</dbReference>
<evidence type="ECO:0000256" key="5">
    <source>
        <dbReference type="ARBA" id="ARBA00022723"/>
    </source>
</evidence>
<dbReference type="AlphaFoldDB" id="W1P4E1"/>
<comment type="similarity">
    <text evidence="16">Belongs to the peroxidase family. Classical plant (class III) peroxidase subfamily.</text>
</comment>
<comment type="cofactor">
    <cofactor evidence="13 16">
        <name>heme b</name>
        <dbReference type="ChEBI" id="CHEBI:60344"/>
    </cofactor>
    <text evidence="13 16">Binds 1 heme b (iron(II)-protoporphyrin IX) group per subunit.</text>
</comment>
<dbReference type="InterPro" id="IPR019793">
    <property type="entry name" value="Peroxidases_heam-ligand_BS"/>
</dbReference>
<comment type="function">
    <text evidence="16">Removal of H(2)O(2), oxidation of toxic reductants, biosynthesis and degradation of lignin, suberization, auxin catabolism, response to environmental stresses such as wounding, pathogen attack and oxidative stress.</text>
</comment>
<evidence type="ECO:0000256" key="12">
    <source>
        <dbReference type="PIRSR" id="PIRSR600823-2"/>
    </source>
</evidence>
<evidence type="ECO:0000256" key="14">
    <source>
        <dbReference type="PIRSR" id="PIRSR600823-4"/>
    </source>
</evidence>
<dbReference type="FunFam" id="1.10.420.10:FF:000001">
    <property type="entry name" value="Peroxidase"/>
    <property type="match status" value="1"/>
</dbReference>
<dbReference type="OrthoDB" id="2113341at2759"/>
<keyword evidence="19" id="KW-1185">Reference proteome</keyword>
<feature type="binding site" evidence="13">
    <location>
        <position position="93"/>
    </location>
    <ligand>
        <name>Ca(2+)</name>
        <dbReference type="ChEBI" id="CHEBI:29108"/>
        <label>1</label>
    </ligand>
</feature>
<comment type="cofactor">
    <cofactor evidence="13 16">
        <name>Ca(2+)</name>
        <dbReference type="ChEBI" id="CHEBI:29108"/>
    </cofactor>
    <text evidence="13 16">Binds 2 calcium ions per subunit.</text>
</comment>
<evidence type="ECO:0000256" key="3">
    <source>
        <dbReference type="ARBA" id="ARBA00022559"/>
    </source>
</evidence>
<feature type="signal peptide" evidence="16">
    <location>
        <begin position="1"/>
        <end position="22"/>
    </location>
</feature>
<dbReference type="InterPro" id="IPR002016">
    <property type="entry name" value="Haem_peroxidase"/>
</dbReference>
<evidence type="ECO:0000256" key="16">
    <source>
        <dbReference type="RuleBase" id="RU362060"/>
    </source>
</evidence>
<dbReference type="KEGG" id="atr:18430637"/>
<keyword evidence="16" id="KW-0376">Hydrogen peroxide</keyword>
<dbReference type="GO" id="GO:0004601">
    <property type="term" value="F:peroxidase activity"/>
    <property type="evidence" value="ECO:0000318"/>
    <property type="project" value="GO_Central"/>
</dbReference>
<dbReference type="PANTHER" id="PTHR31388">
    <property type="entry name" value="PEROXIDASE 72-RELATED"/>
    <property type="match status" value="1"/>
</dbReference>
<evidence type="ECO:0000259" key="17">
    <source>
        <dbReference type="PROSITE" id="PS50873"/>
    </source>
</evidence>
<feature type="active site" description="Proton acceptor" evidence="11">
    <location>
        <position position="89"/>
    </location>
</feature>
<evidence type="ECO:0000256" key="2">
    <source>
        <dbReference type="ARBA" id="ARBA00006873"/>
    </source>
</evidence>
<feature type="binding site" evidence="12">
    <location>
        <position position="186"/>
    </location>
    <ligand>
        <name>substrate</name>
    </ligand>
</feature>
<name>W1P4E1_AMBTC</name>
<evidence type="ECO:0000256" key="8">
    <source>
        <dbReference type="ARBA" id="ARBA00023004"/>
    </source>
</evidence>
<dbReference type="PRINTS" id="PR00458">
    <property type="entry name" value="PEROXIDASE"/>
</dbReference>
<evidence type="ECO:0000256" key="11">
    <source>
        <dbReference type="PIRSR" id="PIRSR600823-1"/>
    </source>
</evidence>
<dbReference type="Proteomes" id="UP000017836">
    <property type="component" value="Unassembled WGS sequence"/>
</dbReference>
<feature type="binding site" evidence="13">
    <location>
        <position position="276"/>
    </location>
    <ligand>
        <name>Ca(2+)</name>
        <dbReference type="ChEBI" id="CHEBI:29108"/>
        <label>2</label>
    </ligand>
</feature>
<evidence type="ECO:0000256" key="4">
    <source>
        <dbReference type="ARBA" id="ARBA00022617"/>
    </source>
</evidence>
<gene>
    <name evidence="18" type="ORF">AMTR_s00083p00103910</name>
</gene>
<dbReference type="GO" id="GO:0020037">
    <property type="term" value="F:heme binding"/>
    <property type="evidence" value="ECO:0007669"/>
    <property type="project" value="UniProtKB-UniRule"/>
</dbReference>
<comment type="catalytic activity">
    <reaction evidence="1 16">
        <text>2 a phenolic donor + H2O2 = 2 a phenolic radical donor + 2 H2O</text>
        <dbReference type="Rhea" id="RHEA:56136"/>
        <dbReference type="ChEBI" id="CHEBI:15377"/>
        <dbReference type="ChEBI" id="CHEBI:16240"/>
        <dbReference type="ChEBI" id="CHEBI:139520"/>
        <dbReference type="ChEBI" id="CHEBI:139521"/>
        <dbReference type="EC" id="1.11.1.7"/>
    </reaction>
</comment>
<feature type="binding site" evidence="13">
    <location>
        <position position="90"/>
    </location>
    <ligand>
        <name>Ca(2+)</name>
        <dbReference type="ChEBI" id="CHEBI:29108"/>
        <label>1</label>
    </ligand>
</feature>
<feature type="binding site" evidence="13">
    <location>
        <position position="268"/>
    </location>
    <ligand>
        <name>Ca(2+)</name>
        <dbReference type="ChEBI" id="CHEBI:29108"/>
        <label>2</label>
    </ligand>
</feature>
<keyword evidence="3 16" id="KW-0575">Peroxidase</keyword>
<protein>
    <recommendedName>
        <fullName evidence="16">Peroxidase</fullName>
        <ecNumber evidence="16">1.11.1.7</ecNumber>
    </recommendedName>
</protein>
<dbReference type="PROSITE" id="PS00435">
    <property type="entry name" value="PEROXIDASE_1"/>
    <property type="match status" value="1"/>
</dbReference>
<feature type="binding site" evidence="13">
    <location>
        <position position="99"/>
    </location>
    <ligand>
        <name>Ca(2+)</name>
        <dbReference type="ChEBI" id="CHEBI:29108"/>
        <label>1</label>
    </ligand>
</feature>
<evidence type="ECO:0000256" key="1">
    <source>
        <dbReference type="ARBA" id="ARBA00000189"/>
    </source>
</evidence>
<dbReference type="EMBL" id="KI394526">
    <property type="protein sequence ID" value="ERN02524.1"/>
    <property type="molecule type" value="Genomic_DNA"/>
</dbReference>
<keyword evidence="8 13" id="KW-0408">Iron</keyword>
<evidence type="ECO:0000256" key="7">
    <source>
        <dbReference type="ARBA" id="ARBA00023002"/>
    </source>
</evidence>
<dbReference type="CDD" id="cd00693">
    <property type="entry name" value="secretory_peroxidase"/>
    <property type="match status" value="1"/>
</dbReference>
<evidence type="ECO:0000256" key="6">
    <source>
        <dbReference type="ARBA" id="ARBA00022837"/>
    </source>
</evidence>
<keyword evidence="16" id="KW-0732">Signal</keyword>
<dbReference type="OMA" id="TYYNGLK"/>
<sequence length="304" mass="33134">MDGFKASLCLLMVSLSFSLSLAFFPDYYYWGDGDGSRSNVNYSYNYHGLSPYFYDYTCPQANEVVIRVLENAFAQDPRLPASLLRLHFHDCFVQGCDGSLLLDNSESVASEKKSGPNLNSVRGFEVVDLVKAELEAVCPGVVSCADLLALAARASSVLSGGPSWEVAVGRRDSRTASLSLSDANVPAPNSTFQTLLQQFSKQGLDEVDLVALSGSHTLGMARCVTFRQRLYNQNGNGQPDASLEGDFYNRLTSCCPSSGGDNNLSPLDMVSPTKFDNYYYKLLLWGKSLLNSDMVLVTEVGARP</sequence>
<comment type="similarity">
    <text evidence="2">Belongs to the peroxidase family. Ascorbate peroxidase subfamily.</text>
</comment>
<dbReference type="PROSITE" id="PS50873">
    <property type="entry name" value="PEROXIDASE_4"/>
    <property type="match status" value="1"/>
</dbReference>
<keyword evidence="7 16" id="KW-0560">Oxidoreductase</keyword>
<keyword evidence="6 13" id="KW-0106">Calcium</keyword>
<dbReference type="eggNOG" id="ENOG502RH3E">
    <property type="taxonomic scope" value="Eukaryota"/>
</dbReference>
<feature type="disulfide bond" evidence="15">
    <location>
        <begin position="58"/>
        <end position="138"/>
    </location>
</feature>
<evidence type="ECO:0000256" key="13">
    <source>
        <dbReference type="PIRSR" id="PIRSR600823-3"/>
    </source>
</evidence>
<dbReference type="STRING" id="13333.W1P4E1"/>
<dbReference type="GO" id="GO:0006979">
    <property type="term" value="P:response to oxidative stress"/>
    <property type="evidence" value="ECO:0007669"/>
    <property type="project" value="UniProtKB-UniRule"/>
</dbReference>
<keyword evidence="5 13" id="KW-0479">Metal-binding</keyword>
<feature type="binding site" evidence="13">
    <location>
        <position position="111"/>
    </location>
    <ligand>
        <name>Ca(2+)</name>
        <dbReference type="ChEBI" id="CHEBI:29108"/>
        <label>1</label>
    </ligand>
</feature>
<accession>W1P4E1</accession>
<keyword evidence="9 15" id="KW-1015">Disulfide bond</keyword>
<feature type="domain" description="Plant heme peroxidase family profile" evidence="17">
    <location>
        <begin position="48"/>
        <end position="304"/>
    </location>
</feature>
<dbReference type="InterPro" id="IPR000823">
    <property type="entry name" value="Peroxidase_pln"/>
</dbReference>
<organism evidence="18 19">
    <name type="scientific">Amborella trichopoda</name>
    <dbReference type="NCBI Taxonomy" id="13333"/>
    <lineage>
        <taxon>Eukaryota</taxon>
        <taxon>Viridiplantae</taxon>
        <taxon>Streptophyta</taxon>
        <taxon>Embryophyta</taxon>
        <taxon>Tracheophyta</taxon>
        <taxon>Spermatophyta</taxon>
        <taxon>Magnoliopsida</taxon>
        <taxon>Amborellales</taxon>
        <taxon>Amborellaceae</taxon>
        <taxon>Amborella</taxon>
    </lineage>
</organism>
<evidence type="ECO:0000313" key="18">
    <source>
        <dbReference type="EMBL" id="ERN02524.1"/>
    </source>
</evidence>
<feature type="disulfide bond" evidence="15">
    <location>
        <begin position="223"/>
        <end position="255"/>
    </location>
</feature>
<dbReference type="GO" id="GO:0005576">
    <property type="term" value="C:extracellular region"/>
    <property type="evidence" value="ECO:0007669"/>
    <property type="project" value="UniProtKB-SubCell"/>
</dbReference>
<keyword evidence="10" id="KW-0325">Glycoprotein</keyword>
<feature type="binding site" description="axial binding residue" evidence="13">
    <location>
        <position position="216"/>
    </location>
    <ligand>
        <name>heme b</name>
        <dbReference type="ChEBI" id="CHEBI:60344"/>
    </ligand>
    <ligandPart>
        <name>Fe</name>
        <dbReference type="ChEBI" id="CHEBI:18248"/>
    </ligandPart>
</feature>
<evidence type="ECO:0000256" key="9">
    <source>
        <dbReference type="ARBA" id="ARBA00023157"/>
    </source>
</evidence>
<dbReference type="GO" id="GO:0048658">
    <property type="term" value="P:anther wall tapetum development"/>
    <property type="evidence" value="ECO:0000318"/>
    <property type="project" value="GO_Central"/>
</dbReference>
<evidence type="ECO:0000256" key="10">
    <source>
        <dbReference type="ARBA" id="ARBA00023180"/>
    </source>
</evidence>
<dbReference type="FunFam" id="1.10.520.10:FF:000009">
    <property type="entry name" value="Peroxidase"/>
    <property type="match status" value="1"/>
</dbReference>
<dbReference type="PRINTS" id="PR00461">
    <property type="entry name" value="PLPEROXIDASE"/>
</dbReference>
<dbReference type="InterPro" id="IPR010255">
    <property type="entry name" value="Haem_peroxidase_sf"/>
</dbReference>
<evidence type="ECO:0000313" key="19">
    <source>
        <dbReference type="Proteomes" id="UP000017836"/>
    </source>
</evidence>
<dbReference type="SUPFAM" id="SSF48113">
    <property type="entry name" value="Heme-dependent peroxidases"/>
    <property type="match status" value="1"/>
</dbReference>
<dbReference type="Gene3D" id="1.10.420.10">
    <property type="entry name" value="Peroxidase, domain 2"/>
    <property type="match status" value="1"/>
</dbReference>
<dbReference type="GO" id="GO:0009505">
    <property type="term" value="C:plant-type cell wall"/>
    <property type="evidence" value="ECO:0000318"/>
    <property type="project" value="GO_Central"/>
</dbReference>
<proteinExistence type="inferred from homology"/>
<dbReference type="GO" id="GO:0140825">
    <property type="term" value="F:lactoperoxidase activity"/>
    <property type="evidence" value="ECO:0007669"/>
    <property type="project" value="UniProtKB-EC"/>
</dbReference>
<dbReference type="Gene3D" id="1.10.520.10">
    <property type="match status" value="1"/>
</dbReference>
<feature type="site" description="Transition state stabilizer" evidence="14">
    <location>
        <position position="85"/>
    </location>
</feature>
<dbReference type="HOGENOM" id="CLU_010543_0_0_1"/>
<dbReference type="InterPro" id="IPR033905">
    <property type="entry name" value="Secretory_peroxidase"/>
</dbReference>
<evidence type="ECO:0000256" key="15">
    <source>
        <dbReference type="PIRSR" id="PIRSR600823-5"/>
    </source>
</evidence>
<feature type="chain" id="PRO_5005149648" description="Peroxidase" evidence="16">
    <location>
        <begin position="23"/>
        <end position="304"/>
    </location>
</feature>
<dbReference type="GO" id="GO:0042744">
    <property type="term" value="P:hydrogen peroxide catabolic process"/>
    <property type="evidence" value="ECO:0007669"/>
    <property type="project" value="UniProtKB-KW"/>
</dbReference>
<feature type="disulfide bond" evidence="15">
    <location>
        <begin position="91"/>
        <end position="96"/>
    </location>
</feature>
<feature type="binding site" evidence="13">
    <location>
        <position position="97"/>
    </location>
    <ligand>
        <name>Ca(2+)</name>
        <dbReference type="ChEBI" id="CHEBI:29108"/>
        <label>1</label>
    </ligand>
</feature>